<dbReference type="GO" id="GO:0006147">
    <property type="term" value="P:guanine catabolic process"/>
    <property type="evidence" value="ECO:0007669"/>
    <property type="project" value="UniProtKB-UniRule"/>
</dbReference>
<organism evidence="11">
    <name type="scientific">Clastoptera arizonana</name>
    <name type="common">Arizona spittle bug</name>
    <dbReference type="NCBI Taxonomy" id="38151"/>
    <lineage>
        <taxon>Eukaryota</taxon>
        <taxon>Metazoa</taxon>
        <taxon>Ecdysozoa</taxon>
        <taxon>Arthropoda</taxon>
        <taxon>Hexapoda</taxon>
        <taxon>Insecta</taxon>
        <taxon>Pterygota</taxon>
        <taxon>Neoptera</taxon>
        <taxon>Paraneoptera</taxon>
        <taxon>Hemiptera</taxon>
        <taxon>Auchenorrhyncha</taxon>
        <taxon>Cercopoidea</taxon>
        <taxon>Clastopteridae</taxon>
        <taxon>Clastoptera</taxon>
    </lineage>
</organism>
<comment type="cofactor">
    <cofactor evidence="9">
        <name>Zn(2+)</name>
        <dbReference type="ChEBI" id="CHEBI:29105"/>
    </cofactor>
    <text evidence="9">Binds 1 zinc ion per subunit.</text>
</comment>
<dbReference type="Pfam" id="PF01979">
    <property type="entry name" value="Amidohydro_1"/>
    <property type="match status" value="1"/>
</dbReference>
<evidence type="ECO:0000256" key="1">
    <source>
        <dbReference type="ARBA" id="ARBA00004984"/>
    </source>
</evidence>
<dbReference type="AlphaFoldDB" id="A0A1B6C3K9"/>
<dbReference type="PANTHER" id="PTHR11271:SF6">
    <property type="entry name" value="GUANINE DEAMINASE"/>
    <property type="match status" value="1"/>
</dbReference>
<dbReference type="UniPathway" id="UPA00603">
    <property type="reaction ID" value="UER00660"/>
</dbReference>
<proteinExistence type="inferred from homology"/>
<evidence type="ECO:0000256" key="5">
    <source>
        <dbReference type="ARBA" id="ARBA00022723"/>
    </source>
</evidence>
<dbReference type="InterPro" id="IPR006680">
    <property type="entry name" value="Amidohydro-rel"/>
</dbReference>
<dbReference type="NCBIfam" id="TIGR02967">
    <property type="entry name" value="guan_deamin"/>
    <property type="match status" value="1"/>
</dbReference>
<dbReference type="InterPro" id="IPR032466">
    <property type="entry name" value="Metal_Hydrolase"/>
</dbReference>
<evidence type="ECO:0000259" key="10">
    <source>
        <dbReference type="Pfam" id="PF01979"/>
    </source>
</evidence>
<sequence>MESVQLFIGNLVHSTTPEQITCIPKGIIAVYQGKIIAIEETMDVDKVKQQLRITEAQELWLNEGQFLIPGFVDAHTHASQFPNLCLGLDKPLLDWLDSYTFPLESKYEDEVFASKVYSAVVERTLSVGSTTAVYFATIHNKSSIQLAKIASVGGQRAFVGKVNMNMNAPKYYCEDSEQSIRDTETFIEAVLQLKDPLVQPIVTPRFAITCDGKLLSELGKLVQKYNLHVQTHISENNEEVEKIKELFPECKHYADVYEKAKLLGRKTILAHGVLLKPDEIKLIKDRECSVIHCPSSNTFLHSGQCNVRNLLKAGVNVALGTDIAGGSQPSILDAIRSALTTSIHLVFSGDNSLPLTYHEAFYLATMGGAIALDLEDTIGNFTVGKDFDALLVDLNSNDSPIDVLKELNLLEMVQKFLYLGDDRNIQQVYVKGRLIRKRQCNN</sequence>
<dbReference type="FunFam" id="3.20.20.140:FF:000022">
    <property type="entry name" value="Guanine deaminase"/>
    <property type="match status" value="1"/>
</dbReference>
<dbReference type="GO" id="GO:0008892">
    <property type="term" value="F:guanine deaminase activity"/>
    <property type="evidence" value="ECO:0007669"/>
    <property type="project" value="UniProtKB-UniRule"/>
</dbReference>
<evidence type="ECO:0000256" key="7">
    <source>
        <dbReference type="ARBA" id="ARBA00022833"/>
    </source>
</evidence>
<keyword evidence="5 9" id="KW-0479">Metal-binding</keyword>
<evidence type="ECO:0000256" key="8">
    <source>
        <dbReference type="ARBA" id="ARBA00051148"/>
    </source>
</evidence>
<dbReference type="InterPro" id="IPR011059">
    <property type="entry name" value="Metal-dep_hydrolase_composite"/>
</dbReference>
<protein>
    <recommendedName>
        <fullName evidence="4 9">Guanine deaminase</fullName>
        <shortName evidence="9">Guanase</shortName>
        <ecNumber evidence="3 9">3.5.4.3</ecNumber>
    </recommendedName>
    <alternativeName>
        <fullName evidence="9">Guanine aminohydrolase</fullName>
    </alternativeName>
</protein>
<gene>
    <name evidence="11" type="ORF">g.27920</name>
</gene>
<comment type="similarity">
    <text evidence="2 9">Belongs to the metallo-dependent hydrolases superfamily. ATZ/TRZ family.</text>
</comment>
<evidence type="ECO:0000256" key="2">
    <source>
        <dbReference type="ARBA" id="ARBA00006745"/>
    </source>
</evidence>
<keyword evidence="6 9" id="KW-0378">Hydrolase</keyword>
<dbReference type="InterPro" id="IPR014311">
    <property type="entry name" value="Guanine_deaminase"/>
</dbReference>
<evidence type="ECO:0000313" key="11">
    <source>
        <dbReference type="EMBL" id="JAS08092.1"/>
    </source>
</evidence>
<dbReference type="GO" id="GO:0005829">
    <property type="term" value="C:cytosol"/>
    <property type="evidence" value="ECO:0007669"/>
    <property type="project" value="TreeGrafter"/>
</dbReference>
<dbReference type="EMBL" id="GEDC01029206">
    <property type="protein sequence ID" value="JAS08092.1"/>
    <property type="molecule type" value="Transcribed_RNA"/>
</dbReference>
<dbReference type="SUPFAM" id="SSF51556">
    <property type="entry name" value="Metallo-dependent hydrolases"/>
    <property type="match status" value="1"/>
</dbReference>
<feature type="domain" description="Amidohydrolase-related" evidence="10">
    <location>
        <begin position="66"/>
        <end position="434"/>
    </location>
</feature>
<comment type="catalytic activity">
    <reaction evidence="8 9">
        <text>guanine + H2O + H(+) = xanthine + NH4(+)</text>
        <dbReference type="Rhea" id="RHEA:14665"/>
        <dbReference type="ChEBI" id="CHEBI:15377"/>
        <dbReference type="ChEBI" id="CHEBI:15378"/>
        <dbReference type="ChEBI" id="CHEBI:16235"/>
        <dbReference type="ChEBI" id="CHEBI:17712"/>
        <dbReference type="ChEBI" id="CHEBI:28938"/>
        <dbReference type="EC" id="3.5.4.3"/>
    </reaction>
</comment>
<evidence type="ECO:0000256" key="3">
    <source>
        <dbReference type="ARBA" id="ARBA00012781"/>
    </source>
</evidence>
<evidence type="ECO:0000256" key="4">
    <source>
        <dbReference type="ARBA" id="ARBA00014514"/>
    </source>
</evidence>
<dbReference type="Gene3D" id="2.30.40.10">
    <property type="entry name" value="Urease, subunit C, domain 1"/>
    <property type="match status" value="1"/>
</dbReference>
<dbReference type="GO" id="GO:0008270">
    <property type="term" value="F:zinc ion binding"/>
    <property type="evidence" value="ECO:0007669"/>
    <property type="project" value="UniProtKB-UniRule"/>
</dbReference>
<evidence type="ECO:0000256" key="6">
    <source>
        <dbReference type="ARBA" id="ARBA00022801"/>
    </source>
</evidence>
<dbReference type="PANTHER" id="PTHR11271">
    <property type="entry name" value="GUANINE DEAMINASE"/>
    <property type="match status" value="1"/>
</dbReference>
<dbReference type="InterPro" id="IPR051607">
    <property type="entry name" value="Metallo-dep_hydrolases"/>
</dbReference>
<keyword evidence="7 9" id="KW-0862">Zinc</keyword>
<reference evidence="11" key="1">
    <citation type="submission" date="2015-12" db="EMBL/GenBank/DDBJ databases">
        <title>De novo transcriptome assembly of four potential Pierce s Disease insect vectors from Arizona vineyards.</title>
        <authorList>
            <person name="Tassone E.E."/>
        </authorList>
    </citation>
    <scope>NUCLEOTIDE SEQUENCE</scope>
</reference>
<dbReference type="SUPFAM" id="SSF51338">
    <property type="entry name" value="Composite domain of metallo-dependent hydrolases"/>
    <property type="match status" value="1"/>
</dbReference>
<dbReference type="Gene3D" id="3.20.20.140">
    <property type="entry name" value="Metal-dependent hydrolases"/>
    <property type="match status" value="1"/>
</dbReference>
<name>A0A1B6C3K9_9HEMI</name>
<evidence type="ECO:0000256" key="9">
    <source>
        <dbReference type="RuleBase" id="RU366009"/>
    </source>
</evidence>
<comment type="function">
    <text evidence="9">Catalyzes the hydrolytic deamination of guanine, producing xanthine and ammonia.</text>
</comment>
<accession>A0A1B6C3K9</accession>
<comment type="pathway">
    <text evidence="1 9">Purine metabolism; guanine degradation; xanthine from guanine: step 1/1.</text>
</comment>
<dbReference type="EC" id="3.5.4.3" evidence="3 9"/>